<dbReference type="InterPro" id="IPR035985">
    <property type="entry name" value="Ubiquitin-activating_enz"/>
</dbReference>
<reference evidence="2 3" key="1">
    <citation type="submission" date="2018-06" db="EMBL/GenBank/DDBJ databases">
        <authorList>
            <consortium name="Pathogen Informatics"/>
            <person name="Doyle S."/>
        </authorList>
    </citation>
    <scope>NUCLEOTIDE SEQUENCE [LARGE SCALE GENOMIC DNA]</scope>
    <source>
        <strain evidence="2 3">NCTC11343</strain>
    </source>
</reference>
<dbReference type="InterPro" id="IPR000594">
    <property type="entry name" value="ThiF_NAD_FAD-bd"/>
</dbReference>
<keyword evidence="2" id="KW-0548">Nucleotidyltransferase</keyword>
<dbReference type="EC" id="2.7.7.73" evidence="2"/>
<dbReference type="EMBL" id="UAUU01000006">
    <property type="protein sequence ID" value="SPZ85144.1"/>
    <property type="molecule type" value="Genomic_DNA"/>
</dbReference>
<dbReference type="Proteomes" id="UP000251241">
    <property type="component" value="Unassembled WGS sequence"/>
</dbReference>
<dbReference type="GO" id="GO:0061504">
    <property type="term" value="P:cyclic threonylcarbamoyladenosine biosynthetic process"/>
    <property type="evidence" value="ECO:0007669"/>
    <property type="project" value="TreeGrafter"/>
</dbReference>
<dbReference type="PANTHER" id="PTHR43267:SF1">
    <property type="entry name" value="TRNA THREONYLCARBAMOYLADENOSINE DEHYDRATASE"/>
    <property type="match status" value="1"/>
</dbReference>
<dbReference type="Pfam" id="PF00899">
    <property type="entry name" value="ThiF"/>
    <property type="match status" value="1"/>
</dbReference>
<proteinExistence type="predicted"/>
<dbReference type="PANTHER" id="PTHR43267">
    <property type="entry name" value="TRNA THREONYLCARBAMOYLADENOSINE DEHYDRATASE"/>
    <property type="match status" value="1"/>
</dbReference>
<evidence type="ECO:0000313" key="2">
    <source>
        <dbReference type="EMBL" id="SPZ85144.1"/>
    </source>
</evidence>
<dbReference type="AlphaFoldDB" id="A0A2X2IUZ8"/>
<evidence type="ECO:0000313" key="3">
    <source>
        <dbReference type="Proteomes" id="UP000251241"/>
    </source>
</evidence>
<protein>
    <submittedName>
        <fullName evidence="2">Sulfur carrier protein ThiS adenylyltransferase</fullName>
        <ecNumber evidence="2">2.7.7.73</ecNumber>
    </submittedName>
</protein>
<dbReference type="RefSeq" id="WP_112374365.1">
    <property type="nucleotide sequence ID" value="NZ_CP069793.1"/>
</dbReference>
<name>A0A2X2IUZ8_SPHMU</name>
<dbReference type="SUPFAM" id="SSF69572">
    <property type="entry name" value="Activating enzymes of the ubiquitin-like proteins"/>
    <property type="match status" value="1"/>
</dbReference>
<gene>
    <name evidence="2" type="primary">thiF_2</name>
    <name evidence="2" type="ORF">NCTC11343_01701</name>
</gene>
<dbReference type="GO" id="GO:0016779">
    <property type="term" value="F:nucleotidyltransferase activity"/>
    <property type="evidence" value="ECO:0007669"/>
    <property type="project" value="UniProtKB-KW"/>
</dbReference>
<dbReference type="InterPro" id="IPR045886">
    <property type="entry name" value="ThiF/MoeB/HesA"/>
</dbReference>
<dbReference type="GO" id="GO:0061503">
    <property type="term" value="F:tRNA threonylcarbamoyladenosine dehydratase"/>
    <property type="evidence" value="ECO:0007669"/>
    <property type="project" value="TreeGrafter"/>
</dbReference>
<sequence>MDLRYIRNNIHIKEEDQQHIKDFPVLIGGCGIGSYIAECLLRMGFENLTIADGDVVELTNLNRQNYTNKDIGIKKVFALQERLHSINPQAKITVFSEFINQDNLYNIDINHKVAINALDFSSDIPFVFDQYMAKRNIPVVHPYNLGWAGFLTVLPPEGLNLQSLEKAHQTFELNVGEFIVDSLKTKGVKTKWFEEFLAEYGKIALTSSPPQLSLGLYLLSGMVSHIVFNLATSKPVKFFPDSYYLSMIG</sequence>
<dbReference type="Gene3D" id="3.40.50.720">
    <property type="entry name" value="NAD(P)-binding Rossmann-like Domain"/>
    <property type="match status" value="1"/>
</dbReference>
<accession>A0A2X2IUZ8</accession>
<organism evidence="2 3">
    <name type="scientific">Sphingobacterium multivorum</name>
    <dbReference type="NCBI Taxonomy" id="28454"/>
    <lineage>
        <taxon>Bacteria</taxon>
        <taxon>Pseudomonadati</taxon>
        <taxon>Bacteroidota</taxon>
        <taxon>Sphingobacteriia</taxon>
        <taxon>Sphingobacteriales</taxon>
        <taxon>Sphingobacteriaceae</taxon>
        <taxon>Sphingobacterium</taxon>
    </lineage>
</organism>
<dbReference type="GeneID" id="97181480"/>
<evidence type="ECO:0000259" key="1">
    <source>
        <dbReference type="Pfam" id="PF00899"/>
    </source>
</evidence>
<keyword evidence="2" id="KW-0808">Transferase</keyword>
<dbReference type="GO" id="GO:0008641">
    <property type="term" value="F:ubiquitin-like modifier activating enzyme activity"/>
    <property type="evidence" value="ECO:0007669"/>
    <property type="project" value="InterPro"/>
</dbReference>
<feature type="domain" description="THIF-type NAD/FAD binding fold" evidence="1">
    <location>
        <begin position="10"/>
        <end position="165"/>
    </location>
</feature>